<feature type="domain" description="Fibronectin type-III" evidence="5">
    <location>
        <begin position="209"/>
        <end position="309"/>
    </location>
</feature>
<evidence type="ECO:0000313" key="6">
    <source>
        <dbReference type="EMBL" id="MFC5828391.1"/>
    </source>
</evidence>
<feature type="transmembrane region" description="Helical" evidence="4">
    <location>
        <begin position="2337"/>
        <end position="2358"/>
    </location>
</feature>
<dbReference type="InterPro" id="IPR003961">
    <property type="entry name" value="FN3_dom"/>
</dbReference>
<evidence type="ECO:0000256" key="3">
    <source>
        <dbReference type="SAM" id="MobiDB-lite"/>
    </source>
</evidence>
<dbReference type="SUPFAM" id="SSF49899">
    <property type="entry name" value="Concanavalin A-like lectins/glucanases"/>
    <property type="match status" value="1"/>
</dbReference>
<reference evidence="7" key="1">
    <citation type="journal article" date="2019" name="Int. J. Syst. Evol. Microbiol.">
        <title>The Global Catalogue of Microorganisms (GCM) 10K type strain sequencing project: providing services to taxonomists for standard genome sequencing and annotation.</title>
        <authorList>
            <consortium name="The Broad Institute Genomics Platform"/>
            <consortium name="The Broad Institute Genome Sequencing Center for Infectious Disease"/>
            <person name="Wu L."/>
            <person name="Ma J."/>
        </authorList>
    </citation>
    <scope>NUCLEOTIDE SEQUENCE [LARGE SCALE GENOMIC DNA]</scope>
    <source>
        <strain evidence="7">CCUG 53903</strain>
    </source>
</reference>
<gene>
    <name evidence="6" type="ORF">ACFPZ3_31360</name>
</gene>
<dbReference type="Pfam" id="PF05593">
    <property type="entry name" value="RHS_repeat"/>
    <property type="match status" value="5"/>
</dbReference>
<sequence length="2431" mass="255750">MPQLGRPAPSLQFVSSAGDPQPVCELTAVSSPRLLEPCCGGFPALSGTLAMWVSTTSVTGGETLFRYTSPSRSRVGALTVSSAANIEVRMGTAGTGPTGVAINDGGWHRLAVTYAAGGQAGHYTVCVYVDENLLFMSSAGLATTARPMPGGDLTIGGGLASPADLTGRLSEVQVWDRALTASEVATGLFRRAAPEAAGLVLNWPLNVPPPHNPAAVITGSSLRFRTGALSAAWDPVAGDPEGYQVRLCTVDGLWSRNDLGFTDPGNTYIVTDHPLSTRFGAAVAAFAGGLQGPWSPTVTITAFELSPPSVTLAWDATAERLTAGWGDVAQRQTFTLELYQDADAAPQTILPGRTALAYDATGLLDSDSAWRLDVRAAALGSLGPAQPRQASPQAVLEAGYRMADKILNCRWPARPDAEGFRLRVAPAPGGMTTQAPYIETLSPASTGRSLADTAYPLAAGTLYTVELRVFGHGTIGPWTRVRLTPHTVPAPVLDWRYGSAADILDAVWAEVSPGSVYDVDLYKDATLVVHETGQTARVRPMTTLLADPEGYRLAVSAVEGGITGPANTPLAPAAAAPVSRHLVASHTIEVTWSARQPDAYLRLFKDGATTAFAAQRSTAGVVALPAPPVDFPDGTVVECGVRGLTPGCLGPIESTSLTIRQLAAPAPAIGYTAPATMGGSPVLTMSWPAINPPLTVAYEHRTTTNGSAGPAVTVTGLSEVVTGLLRTDGTISVAVRGTAERNVGPWSTETTAVTPGAPTAVHDRVTGMLRASWTGDAATEHYYVEMVLAGENVPEYRTWLDGTVNHAEIPASGGADGKQATVRVRAVRGAALSPFAEAVTTLPPLPAPIPDPLTYARAPAKQITVAWRYDSAPGATLLGFLAELDAQESGDSQTRDVTDPGGRSAVFSDSTAHPLTTGRTYSARVRARVRTVSGSTELGPWSGPATIAFGVGRLGLRAFSVTSNDAGDLTLGWTMEEPVESATFEARVRSRTPGLEFGRSGIAGTAVILPAAETHVVNGTAYTVEVRVVVPYGGAEPAYGPWASREVTAGQAERPPVPGTPERGDPVNLATGALGYANRDLVVPGVVPLVFEVAYRGDLALPGDEPSLPATPMGARWNHCYNTRVVRAPDGTAVTVSWGGEGLSTVVFDVPAGTTGDHPQRGVPTGSTLQVDASLNYRLTTREQSVYGFDPGGALRTITDPPGNTTELTYRNGRLERVTEPSGHWLELSYHPGGRVASVTADTGAAVFYAHDTAGNLTAVTDPLGGTRHFTYDGRSRMTTATDTTGAIILENTYTDGRVTFQRDGRAIAAGEPWGTTFAYALSGDTRTITTTVTDRLGQVSVHTLGAATHLPSEEVVQLGNDRVRRTRYTHDGNGRMVTRSVFEGPAASSERGNLWRYAYDGRGNRTSVTDPLGGVERSVFDELNRLRGRTDRLGNTTVYEYDGMLPRRVVVPTGQVATVTYRPGTFKGLPQTITDIYGAVSTLTYDEHGRIATVSDPGGITQLGYDRWGWPRTVARRAVAGEGDAGISAARTEIRECDAMGRLVGRRVRFANQPESAAFVTACAYDGEGRITSVTDPFGHVTRYLYDQAGLPRSIVRPSGDAITLGHDREERLVSADLGAGVVERGTLDPLGRVVTETDPGGHLTLHAYAMATRASAPPGTTPFDLTETVTLPEPGPSGAGPLTRRTTLDALDREVSRVDTAGGETTTRYESIPLAGSPPTWGLRVTTALPVADGTQAAPFTRSVTTDALGRVVEQVNERGMSTRYAYGPASTVPGHGSAVLAVTVTGSGGGTHLRLFDGLGRLVEVRRGQGASARSTTLAYDPLDRAIGVAKAGGDRTASTTTSAYSYADGLVGLVVDTDRAGGPAFRFDAAGRLREVTGPAGQNETYTYTPNGQIASFRNGRGQVVTYGYDTAGRLIDITVPGGPSIHHILDPNGNRAETRVGDVAEIVRTFDTLGRLSGRTSGGQRTGYTYAALGGIDTLTYPSPAGEQPVTVRHTYDALGRLRKVTDWAGRVTTYGYHPTGEPADVTAPGGVRTTTGLDDEGRLRELSTWLGTALLARATYGYNAFGEVTEVREILTARPDPVKDRSMVYEQGRLTGVDGVVPGYDGDGNMSQIPEVKGTATYDVFNALIDLGSRKATYDADGLRVRVQRDQSATIYRYDVGGYAHPWREQADPVRAVSAVPASWTAGCDRLLVAETPAARDRYVHGVGLIGAEDAAGRFTTYVFDGQGSTIGLVRDGVLVARHAYDLFGTRTGGDPLDQPYGYAGRSGVVTDTPELLHMRARVYAAHLARFTGHDHLFGPPVDGRRTNRYIYTRNDPLLHADPLGLDFLSLWGPLFGGIGALFVFGAGLAIFGPEIAAALGLAAPALAAPALAAPAVAAPALAAPAALGSAEGQGLGSVVRQVTSQLLRRSAARIPDVIEMQELL</sequence>
<keyword evidence="4" id="KW-0472">Membrane</keyword>
<protein>
    <submittedName>
        <fullName evidence="6">LamG-like jellyroll fold domain-containing protein</fullName>
    </submittedName>
</protein>
<dbReference type="Pfam" id="PF20148">
    <property type="entry name" value="DUF6531"/>
    <property type="match status" value="1"/>
</dbReference>
<dbReference type="Proteomes" id="UP001596058">
    <property type="component" value="Unassembled WGS sequence"/>
</dbReference>
<dbReference type="RefSeq" id="WP_379517896.1">
    <property type="nucleotide sequence ID" value="NZ_JBHSPA010000037.1"/>
</dbReference>
<dbReference type="Gene3D" id="2.60.120.200">
    <property type="match status" value="1"/>
</dbReference>
<keyword evidence="2" id="KW-0119">Carbohydrate metabolism</keyword>
<evidence type="ECO:0000313" key="7">
    <source>
        <dbReference type="Proteomes" id="UP001596058"/>
    </source>
</evidence>
<feature type="region of interest" description="Disordered" evidence="3">
    <location>
        <begin position="888"/>
        <end position="913"/>
    </location>
</feature>
<evidence type="ECO:0000256" key="4">
    <source>
        <dbReference type="SAM" id="Phobius"/>
    </source>
</evidence>
<dbReference type="InterPro" id="IPR006530">
    <property type="entry name" value="YD"/>
</dbReference>
<dbReference type="InterPro" id="IPR036116">
    <property type="entry name" value="FN3_sf"/>
</dbReference>
<dbReference type="InterPro" id="IPR031325">
    <property type="entry name" value="RHS_repeat"/>
</dbReference>
<dbReference type="PANTHER" id="PTHR32305:SF15">
    <property type="entry name" value="PROTEIN RHSA-RELATED"/>
    <property type="match status" value="1"/>
</dbReference>
<proteinExistence type="predicted"/>
<organism evidence="6 7">
    <name type="scientific">Nonomuraea insulae</name>
    <dbReference type="NCBI Taxonomy" id="1616787"/>
    <lineage>
        <taxon>Bacteria</taxon>
        <taxon>Bacillati</taxon>
        <taxon>Actinomycetota</taxon>
        <taxon>Actinomycetes</taxon>
        <taxon>Streptosporangiales</taxon>
        <taxon>Streptosporangiaceae</taxon>
        <taxon>Nonomuraea</taxon>
    </lineage>
</organism>
<accession>A0ABW1CRM7</accession>
<dbReference type="PANTHER" id="PTHR32305">
    <property type="match status" value="1"/>
</dbReference>
<comment type="caution">
    <text evidence="6">The sequence shown here is derived from an EMBL/GenBank/DDBJ whole genome shotgun (WGS) entry which is preliminary data.</text>
</comment>
<dbReference type="Pfam" id="PF13385">
    <property type="entry name" value="Laminin_G_3"/>
    <property type="match status" value="1"/>
</dbReference>
<dbReference type="Gene3D" id="2.180.10.10">
    <property type="entry name" value="RHS repeat-associated core"/>
    <property type="match status" value="4"/>
</dbReference>
<keyword evidence="1" id="KW-0326">Glycosidase</keyword>
<keyword evidence="4" id="KW-0812">Transmembrane</keyword>
<dbReference type="InterPro" id="IPR045351">
    <property type="entry name" value="DUF6531"/>
</dbReference>
<keyword evidence="4" id="KW-1133">Transmembrane helix</keyword>
<dbReference type="Gene3D" id="2.60.40.10">
    <property type="entry name" value="Immunoglobulins"/>
    <property type="match status" value="1"/>
</dbReference>
<keyword evidence="2" id="KW-0624">Polysaccharide degradation</keyword>
<dbReference type="NCBIfam" id="TIGR03696">
    <property type="entry name" value="Rhs_assc_core"/>
    <property type="match status" value="1"/>
</dbReference>
<keyword evidence="1" id="KW-0378">Hydrolase</keyword>
<evidence type="ECO:0000259" key="5">
    <source>
        <dbReference type="PROSITE" id="PS50853"/>
    </source>
</evidence>
<name>A0ABW1CRM7_9ACTN</name>
<dbReference type="InterPro" id="IPR013783">
    <property type="entry name" value="Ig-like_fold"/>
</dbReference>
<dbReference type="EMBL" id="JBHSPA010000037">
    <property type="protein sequence ID" value="MFC5828391.1"/>
    <property type="molecule type" value="Genomic_DNA"/>
</dbReference>
<dbReference type="SUPFAM" id="SSF49265">
    <property type="entry name" value="Fibronectin type III"/>
    <property type="match status" value="2"/>
</dbReference>
<keyword evidence="7" id="KW-1185">Reference proteome</keyword>
<dbReference type="InterPro" id="IPR013320">
    <property type="entry name" value="ConA-like_dom_sf"/>
</dbReference>
<dbReference type="InterPro" id="IPR022385">
    <property type="entry name" value="Rhs_assc_core"/>
</dbReference>
<dbReference type="PROSITE" id="PS50853">
    <property type="entry name" value="FN3"/>
    <property type="match status" value="1"/>
</dbReference>
<dbReference type="NCBIfam" id="TIGR01643">
    <property type="entry name" value="YD_repeat_2x"/>
    <property type="match status" value="4"/>
</dbReference>
<evidence type="ECO:0000256" key="2">
    <source>
        <dbReference type="ARBA" id="ARBA00023326"/>
    </source>
</evidence>
<dbReference type="InterPro" id="IPR050708">
    <property type="entry name" value="T6SS_VgrG/RHS"/>
</dbReference>
<evidence type="ECO:0000256" key="1">
    <source>
        <dbReference type="ARBA" id="ARBA00023295"/>
    </source>
</evidence>